<evidence type="ECO:0000256" key="1">
    <source>
        <dbReference type="SAM" id="SignalP"/>
    </source>
</evidence>
<keyword evidence="1" id="KW-0732">Signal</keyword>
<dbReference type="EMBL" id="PNEN01001741">
    <property type="protein sequence ID" value="PPJ51745.1"/>
    <property type="molecule type" value="Genomic_DNA"/>
</dbReference>
<evidence type="ECO:0000313" key="3">
    <source>
        <dbReference type="Proteomes" id="UP000237631"/>
    </source>
</evidence>
<evidence type="ECO:0000313" key="2">
    <source>
        <dbReference type="EMBL" id="PPJ51745.1"/>
    </source>
</evidence>
<proteinExistence type="predicted"/>
<protein>
    <recommendedName>
        <fullName evidence="4">AA1-like domain-containing protein</fullName>
    </recommendedName>
</protein>
<sequence length="152" mass="16756">MYYSAILAASLASLAAAAPAKRESYAADLPGTFEISNFVFGCTVGCDYNFDLTVSGSAENHPAIEPTYVKCSGNLENTDYVQCGDVSETQRLYAYIEKANNELHVQYEVQNYNTGAIYRYYGEEIVYSATGEDADKQEECFEVKENRATGVL</sequence>
<comment type="caution">
    <text evidence="2">The sequence shown here is derived from an EMBL/GenBank/DDBJ whole genome shotgun (WGS) entry which is preliminary data.</text>
</comment>
<dbReference type="OrthoDB" id="3642254at2759"/>
<keyword evidence="3" id="KW-1185">Reference proteome</keyword>
<gene>
    <name evidence="2" type="ORF">CBER1_08204</name>
</gene>
<reference evidence="3" key="1">
    <citation type="journal article" date="2017" name="bioRxiv">
        <title>Conservation of a gene cluster reveals novel cercosporin biosynthetic mechanisms and extends production to the genus Colletotrichum.</title>
        <authorList>
            <person name="de Jonge R."/>
            <person name="Ebert M.K."/>
            <person name="Huitt-Roehl C.R."/>
            <person name="Pal P."/>
            <person name="Suttle J.C."/>
            <person name="Spanner R.E."/>
            <person name="Neubauer J.D."/>
            <person name="Jurick W.M.II."/>
            <person name="Stott K.A."/>
            <person name="Secor G.A."/>
            <person name="Thomma B.P.H.J."/>
            <person name="Van de Peer Y."/>
            <person name="Townsend C.A."/>
            <person name="Bolton M.D."/>
        </authorList>
    </citation>
    <scope>NUCLEOTIDE SEQUENCE [LARGE SCALE GENOMIC DNA]</scope>
    <source>
        <strain evidence="3">CBS538.71</strain>
    </source>
</reference>
<dbReference type="AlphaFoldDB" id="A0A2S6BW92"/>
<feature type="chain" id="PRO_5015697642" description="AA1-like domain-containing protein" evidence="1">
    <location>
        <begin position="18"/>
        <end position="152"/>
    </location>
</feature>
<accession>A0A2S6BW92</accession>
<name>A0A2S6BW92_9PEZI</name>
<dbReference type="STRING" id="357750.A0A2S6BW92"/>
<feature type="signal peptide" evidence="1">
    <location>
        <begin position="1"/>
        <end position="17"/>
    </location>
</feature>
<dbReference type="Proteomes" id="UP000237631">
    <property type="component" value="Unassembled WGS sequence"/>
</dbReference>
<evidence type="ECO:0008006" key="4">
    <source>
        <dbReference type="Google" id="ProtNLM"/>
    </source>
</evidence>
<organism evidence="2 3">
    <name type="scientific">Cercospora berteroae</name>
    <dbReference type="NCBI Taxonomy" id="357750"/>
    <lineage>
        <taxon>Eukaryota</taxon>
        <taxon>Fungi</taxon>
        <taxon>Dikarya</taxon>
        <taxon>Ascomycota</taxon>
        <taxon>Pezizomycotina</taxon>
        <taxon>Dothideomycetes</taxon>
        <taxon>Dothideomycetidae</taxon>
        <taxon>Mycosphaerellales</taxon>
        <taxon>Mycosphaerellaceae</taxon>
        <taxon>Cercospora</taxon>
    </lineage>
</organism>